<evidence type="ECO:0000256" key="1">
    <source>
        <dbReference type="ARBA" id="ARBA00001933"/>
    </source>
</evidence>
<comment type="similarity">
    <text evidence="2">In the C-terminal section; belongs to the class-I pyridoxal-phosphate-dependent aminotransferase family.</text>
</comment>
<dbReference type="Gene3D" id="3.40.640.10">
    <property type="entry name" value="Type I PLP-dependent aspartate aminotransferase-like (Major domain)"/>
    <property type="match status" value="1"/>
</dbReference>
<feature type="domain" description="HTH gntR-type" evidence="8">
    <location>
        <begin position="1"/>
        <end position="69"/>
    </location>
</feature>
<dbReference type="EMBL" id="JACJVQ010000006">
    <property type="protein sequence ID" value="MBB6634270.1"/>
    <property type="molecule type" value="Genomic_DNA"/>
</dbReference>
<dbReference type="GO" id="GO:0003677">
    <property type="term" value="F:DNA binding"/>
    <property type="evidence" value="ECO:0007669"/>
    <property type="project" value="UniProtKB-KW"/>
</dbReference>
<gene>
    <name evidence="9" type="ORF">H7B67_09125</name>
</gene>
<dbReference type="SUPFAM" id="SSF46785">
    <property type="entry name" value="Winged helix' DNA-binding domain"/>
    <property type="match status" value="1"/>
</dbReference>
<accession>A0A841SWN8</accession>
<dbReference type="InterPro" id="IPR004839">
    <property type="entry name" value="Aminotransferase_I/II_large"/>
</dbReference>
<dbReference type="PANTHER" id="PTHR46577">
    <property type="entry name" value="HTH-TYPE TRANSCRIPTIONAL REGULATORY PROTEIN GABR"/>
    <property type="match status" value="1"/>
</dbReference>
<dbReference type="Gene3D" id="1.10.10.10">
    <property type="entry name" value="Winged helix-like DNA-binding domain superfamily/Winged helix DNA-binding domain"/>
    <property type="match status" value="1"/>
</dbReference>
<dbReference type="InterPro" id="IPR015424">
    <property type="entry name" value="PyrdxlP-dep_Trfase"/>
</dbReference>
<dbReference type="GO" id="GO:0003700">
    <property type="term" value="F:DNA-binding transcription factor activity"/>
    <property type="evidence" value="ECO:0007669"/>
    <property type="project" value="InterPro"/>
</dbReference>
<sequence length="450" mass="50999">MHKYESLLGELEARIRDGTLKQGGKLPSIRELARQYGCSNSTAIAALEELERRHLAYSVPRSGYYVVHAKPSSEPASARPIDFVASAPDPALFPYLDFQHCVNKAIDTYKNDLFVYQTEEGLRPLLAILAKQLASSQVFAAERRIVVTSGIQQSLAILAATEFPNGRPGVLIEQPTYHLFISRLLDHRIPVRGIERTAEGIDMEELERQFRSGDIKFFYTIPRFHAPLGTSYTTAQKKQILELARKHDVYVAEDDYMADLETEGKADPLHSLDVHERVIYLKSYSKIVFPGLRAGVAVLPEALVEPFRRVKRMWNIDSPLLSQGALAIYLKSGMFERHRRMIRDSYARRAKVLAEALREEADRCIGAFRYPESKHPAIHTHLVLDGRISVPQVVARLGKRILLERIDKHYLPGTANRHLLKLNATTVREEDIRTGIGLIGEEFRRQLAKS</sequence>
<proteinExistence type="inferred from homology"/>
<dbReference type="Pfam" id="PF00155">
    <property type="entry name" value="Aminotran_1_2"/>
    <property type="match status" value="1"/>
</dbReference>
<dbReference type="SUPFAM" id="SSF53383">
    <property type="entry name" value="PLP-dependent transferases"/>
    <property type="match status" value="1"/>
</dbReference>
<keyword evidence="9" id="KW-0808">Transferase</keyword>
<evidence type="ECO:0000259" key="8">
    <source>
        <dbReference type="PROSITE" id="PS50949"/>
    </source>
</evidence>
<dbReference type="GO" id="GO:0030170">
    <property type="term" value="F:pyridoxal phosphate binding"/>
    <property type="evidence" value="ECO:0007669"/>
    <property type="project" value="InterPro"/>
</dbReference>
<dbReference type="InterPro" id="IPR051446">
    <property type="entry name" value="HTH_trans_reg/aminotransferase"/>
</dbReference>
<dbReference type="InterPro" id="IPR036388">
    <property type="entry name" value="WH-like_DNA-bd_sf"/>
</dbReference>
<dbReference type="Proteomes" id="UP000535838">
    <property type="component" value="Unassembled WGS sequence"/>
</dbReference>
<dbReference type="Pfam" id="PF00392">
    <property type="entry name" value="GntR"/>
    <property type="match status" value="1"/>
</dbReference>
<dbReference type="AlphaFoldDB" id="A0A841SWN8"/>
<evidence type="ECO:0000256" key="5">
    <source>
        <dbReference type="ARBA" id="ARBA00023015"/>
    </source>
</evidence>
<evidence type="ECO:0000313" key="10">
    <source>
        <dbReference type="Proteomes" id="UP000535838"/>
    </source>
</evidence>
<keyword evidence="4" id="KW-0663">Pyridoxal phosphate</keyword>
<keyword evidence="5" id="KW-0805">Transcription regulation</keyword>
<dbReference type="InterPro" id="IPR036390">
    <property type="entry name" value="WH_DNA-bd_sf"/>
</dbReference>
<reference evidence="9 10" key="1">
    <citation type="submission" date="2020-08" db="EMBL/GenBank/DDBJ databases">
        <title>Cohnella phylogeny.</title>
        <authorList>
            <person name="Dunlap C."/>
        </authorList>
    </citation>
    <scope>NUCLEOTIDE SEQUENCE [LARGE SCALE GENOMIC DNA]</scope>
    <source>
        <strain evidence="9 10">DSM 25241</strain>
    </source>
</reference>
<evidence type="ECO:0000313" key="9">
    <source>
        <dbReference type="EMBL" id="MBB6634270.1"/>
    </source>
</evidence>
<dbReference type="CDD" id="cd07377">
    <property type="entry name" value="WHTH_GntR"/>
    <property type="match status" value="1"/>
</dbReference>
<comment type="caution">
    <text evidence="9">The sequence shown here is derived from an EMBL/GenBank/DDBJ whole genome shotgun (WGS) entry which is preliminary data.</text>
</comment>
<dbReference type="PROSITE" id="PS50949">
    <property type="entry name" value="HTH_GNTR"/>
    <property type="match status" value="1"/>
</dbReference>
<dbReference type="RefSeq" id="WP_185119495.1">
    <property type="nucleotide sequence ID" value="NZ_JACJVQ010000006.1"/>
</dbReference>
<protein>
    <submittedName>
        <fullName evidence="9">PLP-dependent aminotransferase family protein</fullName>
    </submittedName>
</protein>
<dbReference type="InterPro" id="IPR000524">
    <property type="entry name" value="Tscrpt_reg_HTH_GntR"/>
</dbReference>
<dbReference type="CDD" id="cd00609">
    <property type="entry name" value="AAT_like"/>
    <property type="match status" value="1"/>
</dbReference>
<evidence type="ECO:0000256" key="7">
    <source>
        <dbReference type="ARBA" id="ARBA00023163"/>
    </source>
</evidence>
<organism evidence="9 10">
    <name type="scientific">Cohnella thailandensis</name>
    <dbReference type="NCBI Taxonomy" id="557557"/>
    <lineage>
        <taxon>Bacteria</taxon>
        <taxon>Bacillati</taxon>
        <taxon>Bacillota</taxon>
        <taxon>Bacilli</taxon>
        <taxon>Bacillales</taxon>
        <taxon>Paenibacillaceae</taxon>
        <taxon>Cohnella</taxon>
    </lineage>
</organism>
<evidence type="ECO:0000256" key="3">
    <source>
        <dbReference type="ARBA" id="ARBA00022576"/>
    </source>
</evidence>
<evidence type="ECO:0000256" key="4">
    <source>
        <dbReference type="ARBA" id="ARBA00022898"/>
    </source>
</evidence>
<keyword evidence="3 9" id="KW-0032">Aminotransferase</keyword>
<dbReference type="PANTHER" id="PTHR46577:SF1">
    <property type="entry name" value="HTH-TYPE TRANSCRIPTIONAL REGULATORY PROTEIN GABR"/>
    <property type="match status" value="1"/>
</dbReference>
<dbReference type="GO" id="GO:0008483">
    <property type="term" value="F:transaminase activity"/>
    <property type="evidence" value="ECO:0007669"/>
    <property type="project" value="UniProtKB-KW"/>
</dbReference>
<keyword evidence="6" id="KW-0238">DNA-binding</keyword>
<comment type="cofactor">
    <cofactor evidence="1">
        <name>pyridoxal 5'-phosphate</name>
        <dbReference type="ChEBI" id="CHEBI:597326"/>
    </cofactor>
</comment>
<keyword evidence="10" id="KW-1185">Reference proteome</keyword>
<name>A0A841SWN8_9BACL</name>
<dbReference type="InterPro" id="IPR015421">
    <property type="entry name" value="PyrdxlP-dep_Trfase_major"/>
</dbReference>
<evidence type="ECO:0000256" key="2">
    <source>
        <dbReference type="ARBA" id="ARBA00005384"/>
    </source>
</evidence>
<dbReference type="SMART" id="SM00345">
    <property type="entry name" value="HTH_GNTR"/>
    <property type="match status" value="1"/>
</dbReference>
<evidence type="ECO:0000256" key="6">
    <source>
        <dbReference type="ARBA" id="ARBA00023125"/>
    </source>
</evidence>
<keyword evidence="7" id="KW-0804">Transcription</keyword>